<dbReference type="EMBL" id="GGEC01093655">
    <property type="protein sequence ID" value="MBX74139.1"/>
    <property type="molecule type" value="Transcribed_RNA"/>
</dbReference>
<dbReference type="AlphaFoldDB" id="A0A2P2R4E8"/>
<proteinExistence type="predicted"/>
<accession>A0A2P2R4E8</accession>
<reference evidence="1" key="1">
    <citation type="submission" date="2018-02" db="EMBL/GenBank/DDBJ databases">
        <title>Rhizophora mucronata_Transcriptome.</title>
        <authorList>
            <person name="Meera S.P."/>
            <person name="Sreeshan A."/>
            <person name="Augustine A."/>
        </authorList>
    </citation>
    <scope>NUCLEOTIDE SEQUENCE</scope>
    <source>
        <tissue evidence="1">Leaf</tissue>
    </source>
</reference>
<protein>
    <submittedName>
        <fullName evidence="1">Uncharacterized protein</fullName>
    </submittedName>
</protein>
<sequence>MKLTGHSDLNRLKPKYLVHLRVINHYILVSILNVGYD</sequence>
<organism evidence="1">
    <name type="scientific">Rhizophora mucronata</name>
    <name type="common">Asiatic mangrove</name>
    <dbReference type="NCBI Taxonomy" id="61149"/>
    <lineage>
        <taxon>Eukaryota</taxon>
        <taxon>Viridiplantae</taxon>
        <taxon>Streptophyta</taxon>
        <taxon>Embryophyta</taxon>
        <taxon>Tracheophyta</taxon>
        <taxon>Spermatophyta</taxon>
        <taxon>Magnoliopsida</taxon>
        <taxon>eudicotyledons</taxon>
        <taxon>Gunneridae</taxon>
        <taxon>Pentapetalae</taxon>
        <taxon>rosids</taxon>
        <taxon>fabids</taxon>
        <taxon>Malpighiales</taxon>
        <taxon>Rhizophoraceae</taxon>
        <taxon>Rhizophora</taxon>
    </lineage>
</organism>
<name>A0A2P2R4E8_RHIMU</name>
<evidence type="ECO:0000313" key="1">
    <source>
        <dbReference type="EMBL" id="MBX74139.1"/>
    </source>
</evidence>